<name>A0A2L2XLA6_9FIRM</name>
<reference evidence="2" key="1">
    <citation type="submission" date="2018-02" db="EMBL/GenBank/DDBJ databases">
        <title>Genome sequence of Desulfocucumis palustris strain NAW-5.</title>
        <authorList>
            <person name="Watanabe M."/>
            <person name="Kojima H."/>
            <person name="Fukui M."/>
        </authorList>
    </citation>
    <scope>NUCLEOTIDE SEQUENCE [LARGE SCALE GENOMIC DNA]</scope>
    <source>
        <strain evidence="2">NAW-5</strain>
    </source>
</reference>
<sequence>MGLKRRTYNVLSQYLFASVIRNEKGVCKNVCGKCEEYQ</sequence>
<dbReference type="EMBL" id="BFAV01000157">
    <property type="protein sequence ID" value="GBF35076.1"/>
    <property type="molecule type" value="Genomic_DNA"/>
</dbReference>
<dbReference type="AlphaFoldDB" id="A0A2L2XLA6"/>
<dbReference type="Proteomes" id="UP000239549">
    <property type="component" value="Unassembled WGS sequence"/>
</dbReference>
<evidence type="ECO:0000313" key="2">
    <source>
        <dbReference type="Proteomes" id="UP000239549"/>
    </source>
</evidence>
<proteinExistence type="predicted"/>
<evidence type="ECO:0000313" key="1">
    <source>
        <dbReference type="EMBL" id="GBF35076.1"/>
    </source>
</evidence>
<gene>
    <name evidence="1" type="ORF">DCCM_4199</name>
</gene>
<comment type="caution">
    <text evidence="1">The sequence shown here is derived from an EMBL/GenBank/DDBJ whole genome shotgun (WGS) entry which is preliminary data.</text>
</comment>
<protein>
    <submittedName>
        <fullName evidence="1">Uncharacterized protein</fullName>
    </submittedName>
</protein>
<accession>A0A2L2XLA6</accession>
<organism evidence="1 2">
    <name type="scientific">Desulfocucumis palustris</name>
    <dbReference type="NCBI Taxonomy" id="1898651"/>
    <lineage>
        <taxon>Bacteria</taxon>
        <taxon>Bacillati</taxon>
        <taxon>Bacillota</taxon>
        <taxon>Clostridia</taxon>
        <taxon>Eubacteriales</taxon>
        <taxon>Desulfocucumaceae</taxon>
        <taxon>Desulfocucumis</taxon>
    </lineage>
</organism>
<keyword evidence="2" id="KW-1185">Reference proteome</keyword>